<dbReference type="OrthoDB" id="9783920at2"/>
<keyword evidence="3 9" id="KW-0813">Transport</keyword>
<reference evidence="10 11" key="1">
    <citation type="submission" date="2015-04" db="EMBL/GenBank/DDBJ databases">
        <title>Taxonomic description and genome sequence of Bacillus campisalis sp. nov., a novel member of the genus Bacillus isolated from solar saltern.</title>
        <authorList>
            <person name="Mathan Kumar R."/>
            <person name="Kaur G."/>
            <person name="Kumar A."/>
            <person name="Singh N.K."/>
            <person name="Kaur N."/>
            <person name="Kumar N."/>
            <person name="Mayilraj S."/>
        </authorList>
    </citation>
    <scope>NUCLEOTIDE SEQUENCE [LARGE SCALE GENOMIC DNA]</scope>
    <source>
        <strain evidence="10 11">SA2-6</strain>
    </source>
</reference>
<proteinExistence type="inferred from homology"/>
<keyword evidence="7 9" id="KW-1133">Transmembrane helix</keyword>
<feature type="transmembrane region" description="Helical" evidence="9">
    <location>
        <begin position="7"/>
        <end position="29"/>
    </location>
</feature>
<feature type="transmembrane region" description="Helical" evidence="9">
    <location>
        <begin position="316"/>
        <end position="337"/>
    </location>
</feature>
<evidence type="ECO:0000256" key="4">
    <source>
        <dbReference type="ARBA" id="ARBA00022475"/>
    </source>
</evidence>
<dbReference type="GO" id="GO:0005304">
    <property type="term" value="F:L-valine transmembrane transporter activity"/>
    <property type="evidence" value="ECO:0007669"/>
    <property type="project" value="TreeGrafter"/>
</dbReference>
<feature type="transmembrane region" description="Helical" evidence="9">
    <location>
        <begin position="422"/>
        <end position="442"/>
    </location>
</feature>
<dbReference type="GO" id="GO:0015190">
    <property type="term" value="F:L-leucine transmembrane transporter activity"/>
    <property type="evidence" value="ECO:0007669"/>
    <property type="project" value="TreeGrafter"/>
</dbReference>
<feature type="transmembrane region" description="Helical" evidence="9">
    <location>
        <begin position="274"/>
        <end position="295"/>
    </location>
</feature>
<name>A0A0M2SRT3_9BACI</name>
<feature type="transmembrane region" description="Helical" evidence="9">
    <location>
        <begin position="375"/>
        <end position="402"/>
    </location>
</feature>
<protein>
    <recommendedName>
        <fullName evidence="9">Branched-chain amino acid transport system carrier protein</fullName>
    </recommendedName>
</protein>
<dbReference type="EMBL" id="LAYY01000032">
    <property type="protein sequence ID" value="KKK36391.1"/>
    <property type="molecule type" value="Genomic_DNA"/>
</dbReference>
<keyword evidence="11" id="KW-1185">Reference proteome</keyword>
<keyword evidence="6 9" id="KW-0029">Amino-acid transport</keyword>
<dbReference type="RefSeq" id="WP_046525466.1">
    <property type="nucleotide sequence ID" value="NZ_LAYY01000032.1"/>
</dbReference>
<comment type="function">
    <text evidence="9">Component of the transport system for branched-chain amino acids.</text>
</comment>
<feature type="transmembrane region" description="Helical" evidence="9">
    <location>
        <begin position="41"/>
        <end position="66"/>
    </location>
</feature>
<dbReference type="Proteomes" id="UP000034166">
    <property type="component" value="Unassembled WGS sequence"/>
</dbReference>
<dbReference type="GO" id="GO:0005886">
    <property type="term" value="C:plasma membrane"/>
    <property type="evidence" value="ECO:0007669"/>
    <property type="project" value="UniProtKB-SubCell"/>
</dbReference>
<dbReference type="GO" id="GO:0015818">
    <property type="term" value="P:isoleucine transport"/>
    <property type="evidence" value="ECO:0007669"/>
    <property type="project" value="TreeGrafter"/>
</dbReference>
<feature type="transmembrane region" description="Helical" evidence="9">
    <location>
        <begin position="236"/>
        <end position="254"/>
    </location>
</feature>
<evidence type="ECO:0000256" key="6">
    <source>
        <dbReference type="ARBA" id="ARBA00022970"/>
    </source>
</evidence>
<comment type="similarity">
    <text evidence="2 9">Belongs to the branched chain amino acid transporter family.</text>
</comment>
<evidence type="ECO:0000256" key="5">
    <source>
        <dbReference type="ARBA" id="ARBA00022692"/>
    </source>
</evidence>
<evidence type="ECO:0000256" key="9">
    <source>
        <dbReference type="RuleBase" id="RU362122"/>
    </source>
</evidence>
<evidence type="ECO:0000256" key="3">
    <source>
        <dbReference type="ARBA" id="ARBA00022448"/>
    </source>
</evidence>
<dbReference type="PANTHER" id="PTHR30588">
    <property type="entry name" value="BRANCHED-CHAIN AMINO ACID TRANSPORT SYSTEM 2 CARRIER PROTEIN"/>
    <property type="match status" value="1"/>
</dbReference>
<evidence type="ECO:0000256" key="1">
    <source>
        <dbReference type="ARBA" id="ARBA00004651"/>
    </source>
</evidence>
<evidence type="ECO:0000313" key="10">
    <source>
        <dbReference type="EMBL" id="KKK36391.1"/>
    </source>
</evidence>
<dbReference type="GO" id="GO:0015188">
    <property type="term" value="F:L-isoleucine transmembrane transporter activity"/>
    <property type="evidence" value="ECO:0007669"/>
    <property type="project" value="TreeGrafter"/>
</dbReference>
<dbReference type="InterPro" id="IPR004685">
    <property type="entry name" value="Brnchd-chn_aa_trnsp_Livcs"/>
</dbReference>
<dbReference type="Pfam" id="PF05525">
    <property type="entry name" value="Branch_AA_trans"/>
    <property type="match status" value="1"/>
</dbReference>
<organism evidence="10 11">
    <name type="scientific">Mesobacillus campisalis</name>
    <dbReference type="NCBI Taxonomy" id="1408103"/>
    <lineage>
        <taxon>Bacteria</taxon>
        <taxon>Bacillati</taxon>
        <taxon>Bacillota</taxon>
        <taxon>Bacilli</taxon>
        <taxon>Bacillales</taxon>
        <taxon>Bacillaceae</taxon>
        <taxon>Mesobacillus</taxon>
    </lineage>
</organism>
<dbReference type="NCBIfam" id="TIGR00796">
    <property type="entry name" value="livcs"/>
    <property type="match status" value="1"/>
</dbReference>
<keyword evidence="4" id="KW-1003">Cell membrane</keyword>
<dbReference type="PATRIC" id="fig|1408103.3.peg.4343"/>
<evidence type="ECO:0000256" key="7">
    <source>
        <dbReference type="ARBA" id="ARBA00022989"/>
    </source>
</evidence>
<dbReference type="PANTHER" id="PTHR30588:SF0">
    <property type="entry name" value="BRANCHED-CHAIN AMINO ACID PERMEASE BRNQ"/>
    <property type="match status" value="1"/>
</dbReference>
<keyword evidence="5 9" id="KW-0812">Transmembrane</keyword>
<comment type="subcellular location">
    <subcellularLocation>
        <location evidence="1 9">Cell membrane</location>
        <topology evidence="1 9">Multi-pass membrane protein</topology>
    </subcellularLocation>
</comment>
<evidence type="ECO:0000256" key="8">
    <source>
        <dbReference type="ARBA" id="ARBA00023136"/>
    </source>
</evidence>
<dbReference type="GO" id="GO:0015820">
    <property type="term" value="P:L-leucine transport"/>
    <property type="evidence" value="ECO:0007669"/>
    <property type="project" value="TreeGrafter"/>
</dbReference>
<feature type="transmembrane region" description="Helical" evidence="9">
    <location>
        <begin position="153"/>
        <end position="171"/>
    </location>
</feature>
<keyword evidence="8 9" id="KW-0472">Membrane</keyword>
<feature type="transmembrane region" description="Helical" evidence="9">
    <location>
        <begin position="197"/>
        <end position="216"/>
    </location>
</feature>
<feature type="transmembrane region" description="Helical" evidence="9">
    <location>
        <begin position="343"/>
        <end position="363"/>
    </location>
</feature>
<dbReference type="AlphaFoldDB" id="A0A0M2SRT3"/>
<sequence length="452" mass="49149">MQQKISFSTYAIVGTMLFGMFFGAGNLIFPIQMGQLAGTNFWPALIGFLITAIGLPFIGILAFGLSGSSGLRDLASRVHPVFGVVFAVALYLTIGPFFAIPRTATVPFVVGFEPYINPVHGSLFLGLFSFVFFMIVYYFSLNPAKIIDYIGKYLTPAFLVFLFILIFIAIIKPMGHFGKPAGDYSDLAFITGFKEGYNTMDALASLAFGIVVIQAIKGQGITNKKEIAKATLKSGVFAMALMMLIYGLITYMGASSVSAIGSYENGGLIFAAVAQHYFGSYGSILLAIIIVLACLKTSIGLITACSEFFHQLLPKVSYKWFVLILCFMSFCIANFGLNNIIQFAVPVLMLLYPLAIVLILLSLCSSLFGHKQSVYAAATFFTFCVSFFDGYSSLVGSLPGAALPLFEFIKLFYMDHLPLYEIGLGWILPALAGVVIGFLWPASSEKTAVQYR</sequence>
<accession>A0A0M2SRT3</accession>
<evidence type="ECO:0000313" key="11">
    <source>
        <dbReference type="Proteomes" id="UP000034166"/>
    </source>
</evidence>
<feature type="transmembrane region" description="Helical" evidence="9">
    <location>
        <begin position="119"/>
        <end position="141"/>
    </location>
</feature>
<comment type="caution">
    <text evidence="10">The sequence shown here is derived from an EMBL/GenBank/DDBJ whole genome shotgun (WGS) entry which is preliminary data.</text>
</comment>
<evidence type="ECO:0000256" key="2">
    <source>
        <dbReference type="ARBA" id="ARBA00008540"/>
    </source>
</evidence>
<feature type="transmembrane region" description="Helical" evidence="9">
    <location>
        <begin position="78"/>
        <end position="99"/>
    </location>
</feature>
<gene>
    <name evidence="10" type="ORF">WQ57_19620</name>
</gene>